<dbReference type="AlphaFoldDB" id="A0A5A7QVH2"/>
<protein>
    <submittedName>
        <fullName evidence="1">UDP-N-acetylglucosamine--N-acetylmuramyl-(Pentapeptide) pyrophosphoryl-undecaprenol N-acetylglucosaminetransferase</fullName>
    </submittedName>
</protein>
<dbReference type="EMBL" id="BKCP01008404">
    <property type="protein sequence ID" value="GER48966.1"/>
    <property type="molecule type" value="Genomic_DNA"/>
</dbReference>
<dbReference type="GO" id="GO:0016740">
    <property type="term" value="F:transferase activity"/>
    <property type="evidence" value="ECO:0007669"/>
    <property type="project" value="UniProtKB-KW"/>
</dbReference>
<comment type="caution">
    <text evidence="1">The sequence shown here is derived from an EMBL/GenBank/DDBJ whole genome shotgun (WGS) entry which is preliminary data.</text>
</comment>
<keyword evidence="2" id="KW-1185">Reference proteome</keyword>
<gene>
    <name evidence="1" type="ORF">STAS_26178</name>
</gene>
<organism evidence="1 2">
    <name type="scientific">Striga asiatica</name>
    <name type="common">Asiatic witchweed</name>
    <name type="synonym">Buchnera asiatica</name>
    <dbReference type="NCBI Taxonomy" id="4170"/>
    <lineage>
        <taxon>Eukaryota</taxon>
        <taxon>Viridiplantae</taxon>
        <taxon>Streptophyta</taxon>
        <taxon>Embryophyta</taxon>
        <taxon>Tracheophyta</taxon>
        <taxon>Spermatophyta</taxon>
        <taxon>Magnoliopsida</taxon>
        <taxon>eudicotyledons</taxon>
        <taxon>Gunneridae</taxon>
        <taxon>Pentapetalae</taxon>
        <taxon>asterids</taxon>
        <taxon>lamiids</taxon>
        <taxon>Lamiales</taxon>
        <taxon>Orobanchaceae</taxon>
        <taxon>Buchnereae</taxon>
        <taxon>Striga</taxon>
    </lineage>
</organism>
<proteinExistence type="predicted"/>
<accession>A0A5A7QVH2</accession>
<keyword evidence="1" id="KW-0808">Transferase</keyword>
<sequence length="124" mass="14402">MRMILKFRGQILRHTGNRSFCSPSSSTMDKVCREMCESILEQVKKDPSYFTSKRVVEDVGGICNWRSGQPDPEWLKEYEKVIFKDPERLKCFIMLARNAGFDKADLKDYEAERDEALKEKPADG</sequence>
<reference evidence="2" key="1">
    <citation type="journal article" date="2019" name="Curr. Biol.">
        <title>Genome Sequence of Striga asiatica Provides Insight into the Evolution of Plant Parasitism.</title>
        <authorList>
            <person name="Yoshida S."/>
            <person name="Kim S."/>
            <person name="Wafula E.K."/>
            <person name="Tanskanen J."/>
            <person name="Kim Y.M."/>
            <person name="Honaas L."/>
            <person name="Yang Z."/>
            <person name="Spallek T."/>
            <person name="Conn C.E."/>
            <person name="Ichihashi Y."/>
            <person name="Cheong K."/>
            <person name="Cui S."/>
            <person name="Der J.P."/>
            <person name="Gundlach H."/>
            <person name="Jiao Y."/>
            <person name="Hori C."/>
            <person name="Ishida J.K."/>
            <person name="Kasahara H."/>
            <person name="Kiba T."/>
            <person name="Kim M.S."/>
            <person name="Koo N."/>
            <person name="Laohavisit A."/>
            <person name="Lee Y.H."/>
            <person name="Lumba S."/>
            <person name="McCourt P."/>
            <person name="Mortimer J.C."/>
            <person name="Mutuku J.M."/>
            <person name="Nomura T."/>
            <person name="Sasaki-Sekimoto Y."/>
            <person name="Seto Y."/>
            <person name="Wang Y."/>
            <person name="Wakatake T."/>
            <person name="Sakakibara H."/>
            <person name="Demura T."/>
            <person name="Yamaguchi S."/>
            <person name="Yoneyama K."/>
            <person name="Manabe R.I."/>
            <person name="Nelson D.C."/>
            <person name="Schulman A.H."/>
            <person name="Timko M.P."/>
            <person name="dePamphilis C.W."/>
            <person name="Choi D."/>
            <person name="Shirasu K."/>
        </authorList>
    </citation>
    <scope>NUCLEOTIDE SEQUENCE [LARGE SCALE GENOMIC DNA]</scope>
    <source>
        <strain evidence="2">cv. UVA1</strain>
    </source>
</reference>
<dbReference type="OrthoDB" id="7881430at2759"/>
<evidence type="ECO:0000313" key="1">
    <source>
        <dbReference type="EMBL" id="GER48966.1"/>
    </source>
</evidence>
<name>A0A5A7QVH2_STRAF</name>
<evidence type="ECO:0000313" key="2">
    <source>
        <dbReference type="Proteomes" id="UP000325081"/>
    </source>
</evidence>
<dbReference type="Proteomes" id="UP000325081">
    <property type="component" value="Unassembled WGS sequence"/>
</dbReference>